<name>A0ABM7V1W9_9FLAO</name>
<sequence length="225" mass="25439">MYSQNQVPRRIEGKVAADFSNLEGIYVVNTSSEKSTTTNSEGHFSIEAKAGEILLLSAMNFKEVKIVLSESDFSKKWLVVSMQPIVNELKEVIVGSSSISAESLGIIPYGQKKYTPAERKIFTATSGFGIDPILNLISGRTNMLKKELEIEKKEGYLIQLENLFQPEFYIHSMHIPQLHVKGFLYFLVENPKFISVLKTKNRTAIEFSMSELAVQFNEMIAFKKE</sequence>
<evidence type="ECO:0000313" key="2">
    <source>
        <dbReference type="Proteomes" id="UP001319865"/>
    </source>
</evidence>
<evidence type="ECO:0008006" key="3">
    <source>
        <dbReference type="Google" id="ProtNLM"/>
    </source>
</evidence>
<dbReference type="RefSeq" id="WP_229330272.1">
    <property type="nucleotide sequence ID" value="NZ_AP025183.1"/>
</dbReference>
<reference evidence="1 2" key="1">
    <citation type="journal article" date="2022" name="Int. J. Syst. Evol. Microbiol.">
        <title>Flavobacterium ammonificans sp. nov. and Flavobacterium ammoniigenes sp. nov., ammonifying bacteria isolated from surface river water.</title>
        <authorList>
            <person name="Watanabe K."/>
            <person name="Kitamura T."/>
            <person name="Ogata Y."/>
            <person name="Shindo C."/>
            <person name="Suda W."/>
        </authorList>
    </citation>
    <scope>NUCLEOTIDE SEQUENCE [LARGE SCALE GENOMIC DNA]</scope>
    <source>
        <strain evidence="1 2">GENT11</strain>
    </source>
</reference>
<evidence type="ECO:0000313" key="1">
    <source>
        <dbReference type="EMBL" id="BDB51816.1"/>
    </source>
</evidence>
<accession>A0ABM7V1W9</accession>
<reference evidence="1 2" key="2">
    <citation type="journal article" date="2022" name="Microorganisms">
        <title>Complete Genome Sequences of Two Flavobacterium ammonificans Strains and a Flavobacterium ammoniigenes Strain of Ammonifying Bacterioplankton Isolated from Surface River Water.</title>
        <authorList>
            <person name="Suda W."/>
            <person name="Ogata Y."/>
            <person name="Shindo C."/>
            <person name="Watanabe K."/>
        </authorList>
    </citation>
    <scope>NUCLEOTIDE SEQUENCE [LARGE SCALE GENOMIC DNA]</scope>
    <source>
        <strain evidence="1 2">GENT11</strain>
    </source>
</reference>
<organism evidence="1 2">
    <name type="scientific">Flavobacterium ammonificans</name>
    <dbReference type="NCBI Taxonomy" id="1751056"/>
    <lineage>
        <taxon>Bacteria</taxon>
        <taxon>Pseudomonadati</taxon>
        <taxon>Bacteroidota</taxon>
        <taxon>Flavobacteriia</taxon>
        <taxon>Flavobacteriales</taxon>
        <taxon>Flavobacteriaceae</taxon>
        <taxon>Flavobacterium</taxon>
    </lineage>
</organism>
<dbReference type="InterPro" id="IPR008969">
    <property type="entry name" value="CarboxyPept-like_regulatory"/>
</dbReference>
<dbReference type="Proteomes" id="UP001319865">
    <property type="component" value="Chromosome"/>
</dbReference>
<keyword evidence="2" id="KW-1185">Reference proteome</keyword>
<proteinExistence type="predicted"/>
<gene>
    <name evidence="1" type="ORF">GENT11_01280</name>
</gene>
<dbReference type="SUPFAM" id="SSF49464">
    <property type="entry name" value="Carboxypeptidase regulatory domain-like"/>
    <property type="match status" value="1"/>
</dbReference>
<dbReference type="EMBL" id="AP025183">
    <property type="protein sequence ID" value="BDB51816.1"/>
    <property type="molecule type" value="Genomic_DNA"/>
</dbReference>
<protein>
    <recommendedName>
        <fullName evidence="3">Carboxypeptidase-like regulatory domain-containing protein</fullName>
    </recommendedName>
</protein>